<organism evidence="2 3">
    <name type="scientific">Sphaerimonospora thailandensis</name>
    <dbReference type="NCBI Taxonomy" id="795644"/>
    <lineage>
        <taxon>Bacteria</taxon>
        <taxon>Bacillati</taxon>
        <taxon>Actinomycetota</taxon>
        <taxon>Actinomycetes</taxon>
        <taxon>Streptosporangiales</taxon>
        <taxon>Streptosporangiaceae</taxon>
        <taxon>Sphaerimonospora</taxon>
    </lineage>
</organism>
<protein>
    <recommendedName>
        <fullName evidence="4">Ig-like domain-containing protein</fullName>
    </recommendedName>
</protein>
<dbReference type="EMBL" id="BOOG01000011">
    <property type="protein sequence ID" value="GIH68960.1"/>
    <property type="molecule type" value="Genomic_DNA"/>
</dbReference>
<name>A0A8J3VYG0_9ACTN</name>
<evidence type="ECO:0008006" key="4">
    <source>
        <dbReference type="Google" id="ProtNLM"/>
    </source>
</evidence>
<feature type="signal peptide" evidence="1">
    <location>
        <begin position="1"/>
        <end position="29"/>
    </location>
</feature>
<dbReference type="Proteomes" id="UP000610966">
    <property type="component" value="Unassembled WGS sequence"/>
</dbReference>
<dbReference type="RefSeq" id="WP_204012581.1">
    <property type="nucleotide sequence ID" value="NZ_BOOG01000011.1"/>
</dbReference>
<keyword evidence="1" id="KW-0732">Signal</keyword>
<accession>A0A8J3VYG0</accession>
<feature type="chain" id="PRO_5035153553" description="Ig-like domain-containing protein" evidence="1">
    <location>
        <begin position="30"/>
        <end position="139"/>
    </location>
</feature>
<evidence type="ECO:0000256" key="1">
    <source>
        <dbReference type="SAM" id="SignalP"/>
    </source>
</evidence>
<keyword evidence="3" id="KW-1185">Reference proteome</keyword>
<proteinExistence type="predicted"/>
<gene>
    <name evidence="2" type="ORF">Mth01_12130</name>
</gene>
<sequence>MRRFRTSVAVSAMLAAALAVIAPGGAANADTTMTRNDVPECVVNVTEPVSNGETMTVNGSVICPKGSVDHGWMLLWFNGSEGVENGVAELQESGPTFQATVVAPCVEGTFRGELFISLHRTSGGGGFNVGVSKLVTITC</sequence>
<evidence type="ECO:0000313" key="2">
    <source>
        <dbReference type="EMBL" id="GIH68960.1"/>
    </source>
</evidence>
<reference evidence="2" key="1">
    <citation type="submission" date="2021-01" db="EMBL/GenBank/DDBJ databases">
        <title>Whole genome shotgun sequence of Sphaerimonospora thailandensis NBRC 107569.</title>
        <authorList>
            <person name="Komaki H."/>
            <person name="Tamura T."/>
        </authorList>
    </citation>
    <scope>NUCLEOTIDE SEQUENCE</scope>
    <source>
        <strain evidence="2">NBRC 107569</strain>
    </source>
</reference>
<comment type="caution">
    <text evidence="2">The sequence shown here is derived from an EMBL/GenBank/DDBJ whole genome shotgun (WGS) entry which is preliminary data.</text>
</comment>
<evidence type="ECO:0000313" key="3">
    <source>
        <dbReference type="Proteomes" id="UP000610966"/>
    </source>
</evidence>
<dbReference type="AlphaFoldDB" id="A0A8J3VYG0"/>